<evidence type="ECO:0000313" key="1">
    <source>
        <dbReference type="EMBL" id="GBG70123.1"/>
    </source>
</evidence>
<evidence type="ECO:0008006" key="3">
    <source>
        <dbReference type="Google" id="ProtNLM"/>
    </source>
</evidence>
<organism evidence="1 2">
    <name type="scientific">Chara braunii</name>
    <name type="common">Braun's stonewort</name>
    <dbReference type="NCBI Taxonomy" id="69332"/>
    <lineage>
        <taxon>Eukaryota</taxon>
        <taxon>Viridiplantae</taxon>
        <taxon>Streptophyta</taxon>
        <taxon>Charophyceae</taxon>
        <taxon>Charales</taxon>
        <taxon>Characeae</taxon>
        <taxon>Chara</taxon>
    </lineage>
</organism>
<dbReference type="EMBL" id="BFEA01000125">
    <property type="protein sequence ID" value="GBG70123.1"/>
    <property type="molecule type" value="Genomic_DNA"/>
</dbReference>
<sequence length="382" mass="43359">MEETRKPKTLADYRKYNLSTKRPVVHPDLDPNAYCSLRPRLAVEDPTLQGLMEMLNKAQERLKRLRLIPPLPYGSIKKCGAEGLIRPSDLKDQAEPEDSRNIEEVCGPLKWKVSLARNPKKFNPDLYKRMPVKRAHLELVKMTDLDELVASMATTQQLLVVCCLAGWVYHSKEHERVLEKLNWEIWGSEDARPNGENRAQMQQLPLFRLVKVDLTEGPLLAKRYNLKMVPTYFMFFKGKLVYASSAFWGGGRSREDFMKQDETLKRGCYDIFEEGQDAYAALEEWYLFLETEEEHNTDASINSREHVNNGNQRVQVNGANMGIESLGARGNNDKNGNINNNSNHGAEIVGASNTAIVAHGPGASVEFVDSCTLDCNNKCQQR</sequence>
<gene>
    <name evidence="1" type="ORF">CBR_g5753</name>
</gene>
<dbReference type="Gene3D" id="3.40.30.10">
    <property type="entry name" value="Glutaredoxin"/>
    <property type="match status" value="1"/>
</dbReference>
<dbReference type="InterPro" id="IPR036249">
    <property type="entry name" value="Thioredoxin-like_sf"/>
</dbReference>
<name>A0A388KJH4_CHABU</name>
<accession>A0A388KJH4</accession>
<dbReference type="SUPFAM" id="SSF52833">
    <property type="entry name" value="Thioredoxin-like"/>
    <property type="match status" value="1"/>
</dbReference>
<dbReference type="AlphaFoldDB" id="A0A388KJH4"/>
<evidence type="ECO:0000313" key="2">
    <source>
        <dbReference type="Proteomes" id="UP000265515"/>
    </source>
</evidence>
<dbReference type="CDD" id="cd02947">
    <property type="entry name" value="TRX_family"/>
    <property type="match status" value="1"/>
</dbReference>
<keyword evidence="2" id="KW-1185">Reference proteome</keyword>
<comment type="caution">
    <text evidence="1">The sequence shown here is derived from an EMBL/GenBank/DDBJ whole genome shotgun (WGS) entry which is preliminary data.</text>
</comment>
<reference evidence="1 2" key="1">
    <citation type="journal article" date="2018" name="Cell">
        <title>The Chara Genome: Secondary Complexity and Implications for Plant Terrestrialization.</title>
        <authorList>
            <person name="Nishiyama T."/>
            <person name="Sakayama H."/>
            <person name="Vries J.D."/>
            <person name="Buschmann H."/>
            <person name="Saint-Marcoux D."/>
            <person name="Ullrich K.K."/>
            <person name="Haas F.B."/>
            <person name="Vanderstraeten L."/>
            <person name="Becker D."/>
            <person name="Lang D."/>
            <person name="Vosolsobe S."/>
            <person name="Rombauts S."/>
            <person name="Wilhelmsson P.K.I."/>
            <person name="Janitza P."/>
            <person name="Kern R."/>
            <person name="Heyl A."/>
            <person name="Rumpler F."/>
            <person name="Villalobos L.I.A.C."/>
            <person name="Clay J.M."/>
            <person name="Skokan R."/>
            <person name="Toyoda A."/>
            <person name="Suzuki Y."/>
            <person name="Kagoshima H."/>
            <person name="Schijlen E."/>
            <person name="Tajeshwar N."/>
            <person name="Catarino B."/>
            <person name="Hetherington A.J."/>
            <person name="Saltykova A."/>
            <person name="Bonnot C."/>
            <person name="Breuninger H."/>
            <person name="Symeonidi A."/>
            <person name="Radhakrishnan G.V."/>
            <person name="Van Nieuwerburgh F."/>
            <person name="Deforce D."/>
            <person name="Chang C."/>
            <person name="Karol K.G."/>
            <person name="Hedrich R."/>
            <person name="Ulvskov P."/>
            <person name="Glockner G."/>
            <person name="Delwiche C.F."/>
            <person name="Petrasek J."/>
            <person name="Van de Peer Y."/>
            <person name="Friml J."/>
            <person name="Beilby M."/>
            <person name="Dolan L."/>
            <person name="Kohara Y."/>
            <person name="Sugano S."/>
            <person name="Fujiyama A."/>
            <person name="Delaux P.-M."/>
            <person name="Quint M."/>
            <person name="TheiBen G."/>
            <person name="Hagemann M."/>
            <person name="Harholt J."/>
            <person name="Dunand C."/>
            <person name="Zachgo S."/>
            <person name="Langdale J."/>
            <person name="Maumus F."/>
            <person name="Straeten D.V.D."/>
            <person name="Gould S.B."/>
            <person name="Rensing S.A."/>
        </authorList>
    </citation>
    <scope>NUCLEOTIDE SEQUENCE [LARGE SCALE GENOMIC DNA]</scope>
    <source>
        <strain evidence="1 2">S276</strain>
    </source>
</reference>
<dbReference type="Gramene" id="GBG70123">
    <property type="protein sequence ID" value="GBG70123"/>
    <property type="gene ID" value="CBR_g5753"/>
</dbReference>
<proteinExistence type="predicted"/>
<protein>
    <recommendedName>
        <fullName evidence="3">Thioredoxin domain-containing protein</fullName>
    </recommendedName>
</protein>
<dbReference type="OrthoDB" id="534787at2759"/>
<dbReference type="Proteomes" id="UP000265515">
    <property type="component" value="Unassembled WGS sequence"/>
</dbReference>